<dbReference type="GO" id="GO:0005524">
    <property type="term" value="F:ATP binding"/>
    <property type="evidence" value="ECO:0007669"/>
    <property type="project" value="UniProtKB-KW"/>
</dbReference>
<reference evidence="14 15" key="1">
    <citation type="journal article" date="2020" name="Nat. Commun.">
        <title>Donkey genomes provide new insights into domestication and selection for coat color.</title>
        <authorList>
            <person name="Wang"/>
            <person name="C."/>
            <person name="Li"/>
            <person name="H."/>
            <person name="Guo"/>
            <person name="Y."/>
            <person name="Huang"/>
            <person name="J."/>
            <person name="Sun"/>
            <person name="Y."/>
            <person name="Min"/>
            <person name="J."/>
            <person name="Wang"/>
            <person name="J."/>
            <person name="Fang"/>
            <person name="X."/>
            <person name="Zhao"/>
            <person name="Z."/>
            <person name="Wang"/>
            <person name="S."/>
            <person name="Zhang"/>
            <person name="Y."/>
            <person name="Liu"/>
            <person name="Q."/>
            <person name="Jiang"/>
            <person name="Q."/>
            <person name="Wang"/>
            <person name="X."/>
            <person name="Guo"/>
            <person name="Y."/>
            <person name="Yang"/>
            <person name="C."/>
            <person name="Wang"/>
            <person name="Y."/>
            <person name="Tian"/>
            <person name="F."/>
            <person name="Zhuang"/>
            <person name="G."/>
            <person name="Fan"/>
            <person name="Y."/>
            <person name="Gao"/>
            <person name="Q."/>
            <person name="Li"/>
            <person name="Y."/>
            <person name="Ju"/>
            <person name="Z."/>
            <person name="Li"/>
            <person name="J."/>
            <person name="Li"/>
            <person name="R."/>
            <person name="Hou"/>
            <person name="M."/>
            <person name="Yang"/>
            <person name="G."/>
            <person name="Liu"/>
            <person name="G."/>
            <person name="Liu"/>
            <person name="W."/>
            <person name="Guo"/>
            <person name="J."/>
            <person name="Pan"/>
            <person name="S."/>
            <person name="Fan"/>
            <person name="G."/>
            <person name="Zhang"/>
            <person name="W."/>
            <person name="Zhang"/>
            <person name="R."/>
            <person name="Yu"/>
            <person name="J."/>
            <person name="Zhang"/>
            <person name="X."/>
            <person name="Yin"/>
            <person name="Q."/>
            <person name="Ji"/>
            <person name="C."/>
            <person name="Jin"/>
            <person name="Y."/>
            <person name="Yue"/>
            <person name="G."/>
            <person name="Liu"/>
            <person name="M."/>
            <person name="Xu"/>
            <person name="J."/>
            <person name="Liu"/>
            <person name="S."/>
            <person name="Jordana"/>
            <person name="J."/>
            <person name="Noce"/>
            <person name="A."/>
            <person name="Amills"/>
            <person name="M."/>
            <person name="Wu"/>
            <person name="D.D."/>
            <person name="Li"/>
            <person name="S."/>
            <person name="Zhou"/>
            <person name="X. and Zhong"/>
            <person name="J."/>
        </authorList>
    </citation>
    <scope>NUCLEOTIDE SEQUENCE [LARGE SCALE GENOMIC DNA]</scope>
</reference>
<gene>
    <name evidence="14" type="primary">TRIP13</name>
</gene>
<evidence type="ECO:0000256" key="11">
    <source>
        <dbReference type="RuleBase" id="RU369050"/>
    </source>
</evidence>
<keyword evidence="15" id="KW-1185">Reference proteome</keyword>
<comment type="function">
    <text evidence="11">Plays a key role in chromosome recombination and chromosome structure development during meiosis. Required at early steps in meiotic recombination that leads to non-crossovers pathways. Also needed for efficient completion of homologous synapsis by influencing crossover distribution along the chromosomes affecting both crossovers and non-crossovers pathways.</text>
</comment>
<dbReference type="Proteomes" id="UP000694387">
    <property type="component" value="Chromosome 10"/>
</dbReference>
<feature type="compositionally biased region" description="Low complexity" evidence="12">
    <location>
        <begin position="17"/>
        <end position="28"/>
    </location>
</feature>
<dbReference type="Pfam" id="PF00004">
    <property type="entry name" value="AAA"/>
    <property type="match status" value="1"/>
</dbReference>
<dbReference type="SMART" id="SM00382">
    <property type="entry name" value="AAA"/>
    <property type="match status" value="1"/>
</dbReference>
<evidence type="ECO:0000256" key="12">
    <source>
        <dbReference type="SAM" id="MobiDB-lite"/>
    </source>
</evidence>
<comment type="subcellular location">
    <subcellularLocation>
        <location evidence="11">Nucleus</location>
    </subcellularLocation>
</comment>
<dbReference type="InterPro" id="IPR027417">
    <property type="entry name" value="P-loop_NTPase"/>
</dbReference>
<feature type="compositionally biased region" description="Low complexity" evidence="12">
    <location>
        <begin position="193"/>
        <end position="202"/>
    </location>
</feature>
<dbReference type="Pfam" id="PF23563">
    <property type="entry name" value="TRIP13_N"/>
    <property type="match status" value="1"/>
</dbReference>
<sequence length="720" mass="78567">MWDAKAPPHPQTPVRGRPLPVLQQPRPLTGALTVQDHGRPGDSQGPGGRGQGGNDPEMLRSLPEDTGERRAKRPAAATPGSELDPRPRPRGPRAPPASPDPGLRARDPRLRPQDFRPQPRDPAYDPGTPDPRPGPRDPRPPGVTQRARHSPSYDERHSVLCFLCFLPMAAAAAAEAVGWARDPRQQRGTPSTAAAPAALAHCPPRPRRSPGRAGSGPRGRKWRHRTAASASGSGAARGARQIRRSAGAAGGAEAEAVAAVTAAQGGRRRRPLSGRYSAAAPGGGGGGAMDEAVGDLKQALPCVAEAPTVHVEVHQRSGSTAKKEDVKLSVRKLLNRHNIVFGDYTWTEFDEPFLSRNVQSVSIVDTELKVKDPQPIDLSTCAIALHIFQLNEDGPSSENLEEETENIIAANHWVLPAAEFHGLWDSLVYDVEVKSHLLDYVMTTLLFSDKNVDSNLITWNRVVLLHGPPGTGKTSLCKALAQKLTIRLSSRYQYGQLIEINSHSLFSKWFSESGKLVTKMFQKIQDLIDDKDALVFVLIDEVESLTAARNACRAGAEPSDAIRVVNAVLTQIDQIKRHSNVVILTTSNITERIDVAFVDRADIRQYIGPPSVAAIFKIYLSCLEELMKCQIIYPRQQLLTLRELEMIGFIENNVSKLSLLLSEISRKSEGLSGRVLRKLPFLAHALYIQAPTVTIEGFLQALSLAVDKQFEERKKLSTCV</sequence>
<evidence type="ECO:0000256" key="5">
    <source>
        <dbReference type="ARBA" id="ARBA00022840"/>
    </source>
</evidence>
<dbReference type="GeneTree" id="ENSGT00390000017432"/>
<evidence type="ECO:0000256" key="8">
    <source>
        <dbReference type="ARBA" id="ARBA00023254"/>
    </source>
</evidence>
<dbReference type="GO" id="GO:0007131">
    <property type="term" value="P:reciprocal meiotic recombination"/>
    <property type="evidence" value="ECO:0007669"/>
    <property type="project" value="UniProtKB-UniRule"/>
</dbReference>
<dbReference type="GO" id="GO:0005694">
    <property type="term" value="C:chromosome"/>
    <property type="evidence" value="ECO:0007669"/>
    <property type="project" value="TreeGrafter"/>
</dbReference>
<organism evidence="14 15">
    <name type="scientific">Equus asinus</name>
    <name type="common">Donkey</name>
    <name type="synonym">Equus africanus asinus</name>
    <dbReference type="NCBI Taxonomy" id="9793"/>
    <lineage>
        <taxon>Eukaryota</taxon>
        <taxon>Metazoa</taxon>
        <taxon>Chordata</taxon>
        <taxon>Craniata</taxon>
        <taxon>Vertebrata</taxon>
        <taxon>Euteleostomi</taxon>
        <taxon>Mammalia</taxon>
        <taxon>Eutheria</taxon>
        <taxon>Laurasiatheria</taxon>
        <taxon>Perissodactyla</taxon>
        <taxon>Equidae</taxon>
        <taxon>Equus</taxon>
    </lineage>
</organism>
<feature type="domain" description="AAA+ ATPase" evidence="13">
    <location>
        <begin position="459"/>
        <end position="611"/>
    </location>
</feature>
<evidence type="ECO:0000256" key="9">
    <source>
        <dbReference type="ARBA" id="ARBA00031008"/>
    </source>
</evidence>
<dbReference type="CDD" id="cd19508">
    <property type="entry name" value="RecA-like_Pch2-like"/>
    <property type="match status" value="1"/>
</dbReference>
<feature type="compositionally biased region" description="Basic and acidic residues" evidence="12">
    <location>
        <begin position="103"/>
        <end position="123"/>
    </location>
</feature>
<reference evidence="14" key="3">
    <citation type="submission" date="2025-09" db="UniProtKB">
        <authorList>
            <consortium name="Ensembl"/>
        </authorList>
    </citation>
    <scope>IDENTIFICATION</scope>
</reference>
<accession>A0A8C4MHB7</accession>
<dbReference type="PRINTS" id="PR00300">
    <property type="entry name" value="CLPPROTEASEA"/>
</dbReference>
<feature type="region of interest" description="Disordered" evidence="12">
    <location>
        <begin position="1"/>
        <end position="153"/>
    </location>
</feature>
<dbReference type="GO" id="GO:0005634">
    <property type="term" value="C:nucleus"/>
    <property type="evidence" value="ECO:0007669"/>
    <property type="project" value="UniProtKB-SubCell"/>
</dbReference>
<keyword evidence="4" id="KW-0221">Differentiation</keyword>
<dbReference type="GO" id="GO:0048477">
    <property type="term" value="P:oogenesis"/>
    <property type="evidence" value="ECO:0007669"/>
    <property type="project" value="UniProtKB-KW"/>
</dbReference>
<dbReference type="PROSITE" id="PS00674">
    <property type="entry name" value="AAA"/>
    <property type="match status" value="1"/>
</dbReference>
<evidence type="ECO:0000256" key="3">
    <source>
        <dbReference type="ARBA" id="ARBA00022741"/>
    </source>
</evidence>
<evidence type="ECO:0000313" key="15">
    <source>
        <dbReference type="Proteomes" id="UP000694387"/>
    </source>
</evidence>
<feature type="compositionally biased region" description="Low complexity" evidence="12">
    <location>
        <begin position="227"/>
        <end position="265"/>
    </location>
</feature>
<evidence type="ECO:0000256" key="7">
    <source>
        <dbReference type="ARBA" id="ARBA00022943"/>
    </source>
</evidence>
<dbReference type="GO" id="GO:0016887">
    <property type="term" value="F:ATP hydrolysis activity"/>
    <property type="evidence" value="ECO:0007669"/>
    <property type="project" value="InterPro"/>
</dbReference>
<dbReference type="Gene3D" id="3.40.50.300">
    <property type="entry name" value="P-loop containing nucleotide triphosphate hydrolases"/>
    <property type="match status" value="1"/>
</dbReference>
<dbReference type="AlphaFoldDB" id="A0A8C4MHB7"/>
<evidence type="ECO:0000313" key="14">
    <source>
        <dbReference type="Ensembl" id="ENSEASP00005026803.2"/>
    </source>
</evidence>
<evidence type="ECO:0000259" key="13">
    <source>
        <dbReference type="SMART" id="SM00382"/>
    </source>
</evidence>
<protein>
    <recommendedName>
        <fullName evidence="2 11">Pachytene checkpoint protein 2 homolog</fullName>
        <shortName evidence="11">TR-interacting protein 13</shortName>
        <shortName evidence="11">TRIP-13</shortName>
    </recommendedName>
    <alternativeName>
        <fullName evidence="9 11">Thyroid hormone receptor interactor 13</fullName>
    </alternativeName>
    <alternativeName>
        <fullName evidence="10 11">Thyroid receptor-interacting protein 13</fullName>
    </alternativeName>
</protein>
<dbReference type="GO" id="GO:0042802">
    <property type="term" value="F:identical protein binding"/>
    <property type="evidence" value="ECO:0007669"/>
    <property type="project" value="UniProtKB-ARBA"/>
</dbReference>
<evidence type="ECO:0000256" key="6">
    <source>
        <dbReference type="ARBA" id="ARBA00022871"/>
    </source>
</evidence>
<feature type="region of interest" description="Disordered" evidence="12">
    <location>
        <begin position="181"/>
        <end position="287"/>
    </location>
</feature>
<keyword evidence="8 11" id="KW-0469">Meiosis</keyword>
<dbReference type="GO" id="GO:0051598">
    <property type="term" value="P:meiotic recombination checkpoint signaling"/>
    <property type="evidence" value="ECO:0007669"/>
    <property type="project" value="TreeGrafter"/>
</dbReference>
<evidence type="ECO:0000256" key="1">
    <source>
        <dbReference type="ARBA" id="ARBA00007271"/>
    </source>
</evidence>
<name>A0A8C4MHB7_EQUAS</name>
<comment type="similarity">
    <text evidence="1 11">Belongs to the AAA ATPase family. PCH2 subfamily.</text>
</comment>
<evidence type="ECO:0000256" key="2">
    <source>
        <dbReference type="ARBA" id="ARBA00022364"/>
    </source>
</evidence>
<dbReference type="PANTHER" id="PTHR45991">
    <property type="entry name" value="PACHYTENE CHECKPOINT PROTEIN 2"/>
    <property type="match status" value="1"/>
</dbReference>
<dbReference type="Pfam" id="PF23242">
    <property type="entry name" value="AAA_lid_TRIP13_C"/>
    <property type="match status" value="1"/>
</dbReference>
<keyword evidence="6" id="KW-0744">Spermatogenesis</keyword>
<keyword evidence="11" id="KW-0539">Nucleus</keyword>
<keyword evidence="5" id="KW-0067">ATP-binding</keyword>
<dbReference type="InterPro" id="IPR044539">
    <property type="entry name" value="Pch2-like"/>
</dbReference>
<feature type="compositionally biased region" description="Gly residues" evidence="12">
    <location>
        <begin position="44"/>
        <end position="53"/>
    </location>
</feature>
<keyword evidence="7" id="KW-0896">Oogenesis</keyword>
<dbReference type="InterPro" id="IPR003960">
    <property type="entry name" value="ATPase_AAA_CS"/>
</dbReference>
<dbReference type="InterPro" id="IPR003593">
    <property type="entry name" value="AAA+_ATPase"/>
</dbReference>
<keyword evidence="3" id="KW-0547">Nucleotide-binding</keyword>
<dbReference type="InterPro" id="IPR001270">
    <property type="entry name" value="ClpA/B"/>
</dbReference>
<dbReference type="InterPro" id="IPR003959">
    <property type="entry name" value="ATPase_AAA_core"/>
</dbReference>
<dbReference type="FunFam" id="3.40.50.300:FF:000662">
    <property type="entry name" value="Pachytene checkpoint protein 2 homolog"/>
    <property type="match status" value="1"/>
</dbReference>
<dbReference type="Ensembl" id="ENSEAST00005029099.2">
    <property type="protein sequence ID" value="ENSEASP00005026803.2"/>
    <property type="gene ID" value="ENSEASG00005018251.2"/>
</dbReference>
<proteinExistence type="inferred from homology"/>
<evidence type="ECO:0000256" key="4">
    <source>
        <dbReference type="ARBA" id="ARBA00022782"/>
    </source>
</evidence>
<reference evidence="14" key="2">
    <citation type="submission" date="2025-08" db="UniProtKB">
        <authorList>
            <consortium name="Ensembl"/>
        </authorList>
    </citation>
    <scope>IDENTIFICATION</scope>
</reference>
<dbReference type="PANTHER" id="PTHR45991:SF1">
    <property type="entry name" value="PACHYTENE CHECKPOINT PROTEIN 2 HOMOLOG"/>
    <property type="match status" value="1"/>
</dbReference>
<dbReference type="InterPro" id="IPR058249">
    <property type="entry name" value="Pch2_C"/>
</dbReference>
<comment type="subunit">
    <text evidence="11">Specifically interacts with the ligand binding domain of the thyroid receptor (TR). This interaction does not require the presence of thyroid hormone for its interaction. Interacts with proteasome subunit PSMA8; to participate in meiosis progression during spermatogenesis.</text>
</comment>
<dbReference type="SUPFAM" id="SSF52540">
    <property type="entry name" value="P-loop containing nucleoside triphosphate hydrolases"/>
    <property type="match status" value="1"/>
</dbReference>
<dbReference type="GO" id="GO:0007283">
    <property type="term" value="P:spermatogenesis"/>
    <property type="evidence" value="ECO:0007669"/>
    <property type="project" value="UniProtKB-UniRule"/>
</dbReference>
<evidence type="ECO:0000256" key="10">
    <source>
        <dbReference type="ARBA" id="ARBA00032461"/>
    </source>
</evidence>